<feature type="region of interest" description="Disordered" evidence="1">
    <location>
        <begin position="300"/>
        <end position="339"/>
    </location>
</feature>
<sequence>MGRFKDCINALFHRGNDLDSSGSESSITMADDAHKEKSQQPIRRPSYQQPSQKKKAYAMFNAPNALPYRNYETFSNQTRQLISTTGALVYKTSLSEDALVPLEDEGIGRLKAFYEAWFAKNGALSKDKISGIFALSFVSANTITETIYCGNAETCRQTSKHYIQCLYSGDGVRRACTIDHRNVGCMGLEIWIKASLPLGRPWVQSMYIPPEIRLNKLCLLAAPMPDYAIYVNTSNSLAELPMLTAKKDGPVFELDSDVYVYACRLLPCASVCHTVKSAAKCAKEPPMFEPPRLRRAATVTNAPGSVAQHSRRQCTSSSNKHAKKPRHQSSPPPPKPSKERSVFVHVLSSFCKNGSTTNGGARLMLPGSIQLNGGDGIHLQEVEPGAEITLKNTGFDRAQFVLIDMPGYQDDSDAHSI</sequence>
<dbReference type="AlphaFoldDB" id="A0A9W8CI93"/>
<feature type="region of interest" description="Disordered" evidence="1">
    <location>
        <begin position="18"/>
        <end position="53"/>
    </location>
</feature>
<dbReference type="EMBL" id="JANBOH010000253">
    <property type="protein sequence ID" value="KAJ1643465.1"/>
    <property type="molecule type" value="Genomic_DNA"/>
</dbReference>
<reference evidence="2" key="1">
    <citation type="submission" date="2022-07" db="EMBL/GenBank/DDBJ databases">
        <title>Phylogenomic reconstructions and comparative analyses of Kickxellomycotina fungi.</title>
        <authorList>
            <person name="Reynolds N.K."/>
            <person name="Stajich J.E."/>
            <person name="Barry K."/>
            <person name="Grigoriev I.V."/>
            <person name="Crous P."/>
            <person name="Smith M.E."/>
        </authorList>
    </citation>
    <scope>NUCLEOTIDE SEQUENCE</scope>
    <source>
        <strain evidence="2">NBRC 105413</strain>
    </source>
</reference>
<feature type="compositionally biased region" description="Polar residues" evidence="1">
    <location>
        <begin position="18"/>
        <end position="28"/>
    </location>
</feature>
<proteinExistence type="predicted"/>
<accession>A0A9W8CI93</accession>
<gene>
    <name evidence="2" type="ORF">LPJ64_004772</name>
</gene>
<comment type="caution">
    <text evidence="2">The sequence shown here is derived from an EMBL/GenBank/DDBJ whole genome shotgun (WGS) entry which is preliminary data.</text>
</comment>
<evidence type="ECO:0000313" key="2">
    <source>
        <dbReference type="EMBL" id="KAJ1643465.1"/>
    </source>
</evidence>
<protein>
    <submittedName>
        <fullName evidence="2">Uncharacterized protein</fullName>
    </submittedName>
</protein>
<evidence type="ECO:0000313" key="3">
    <source>
        <dbReference type="Proteomes" id="UP001145021"/>
    </source>
</evidence>
<organism evidence="2 3">
    <name type="scientific">Coemansia asiatica</name>
    <dbReference type="NCBI Taxonomy" id="1052880"/>
    <lineage>
        <taxon>Eukaryota</taxon>
        <taxon>Fungi</taxon>
        <taxon>Fungi incertae sedis</taxon>
        <taxon>Zoopagomycota</taxon>
        <taxon>Kickxellomycotina</taxon>
        <taxon>Kickxellomycetes</taxon>
        <taxon>Kickxellales</taxon>
        <taxon>Kickxellaceae</taxon>
        <taxon>Coemansia</taxon>
    </lineage>
</organism>
<evidence type="ECO:0000256" key="1">
    <source>
        <dbReference type="SAM" id="MobiDB-lite"/>
    </source>
</evidence>
<keyword evidence="3" id="KW-1185">Reference proteome</keyword>
<name>A0A9W8CI93_9FUNG</name>
<dbReference type="Proteomes" id="UP001145021">
    <property type="component" value="Unassembled WGS sequence"/>
</dbReference>